<name>A0A7X4LNZ1_9VIBR</name>
<protein>
    <submittedName>
        <fullName evidence="1">Uncharacterized protein</fullName>
    </submittedName>
</protein>
<proteinExistence type="predicted"/>
<dbReference type="Proteomes" id="UP000462621">
    <property type="component" value="Unassembled WGS sequence"/>
</dbReference>
<organism evidence="1 2">
    <name type="scientific">Vibrio eleionomae</name>
    <dbReference type="NCBI Taxonomy" id="2653505"/>
    <lineage>
        <taxon>Bacteria</taxon>
        <taxon>Pseudomonadati</taxon>
        <taxon>Pseudomonadota</taxon>
        <taxon>Gammaproteobacteria</taxon>
        <taxon>Vibrionales</taxon>
        <taxon>Vibrionaceae</taxon>
        <taxon>Vibrio</taxon>
    </lineage>
</organism>
<reference evidence="1 2" key="1">
    <citation type="submission" date="2019-10" db="EMBL/GenBank/DDBJ databases">
        <title>Vibrio sp. nov. isolated from a shrimp pond.</title>
        <authorList>
            <person name="Gomez-Gil B."/>
            <person name="Enciso-Ibarra J."/>
            <person name="Enciso-Ibarra K."/>
            <person name="Bolan-Mejia C."/>
        </authorList>
    </citation>
    <scope>NUCLEOTIDE SEQUENCE [LARGE SCALE GENOMIC DNA]</scope>
    <source>
        <strain evidence="1 2">CAIM 722</strain>
    </source>
</reference>
<evidence type="ECO:0000313" key="1">
    <source>
        <dbReference type="EMBL" id="MZI95444.1"/>
    </source>
</evidence>
<dbReference type="AlphaFoldDB" id="A0A7X4LNZ1"/>
<evidence type="ECO:0000313" key="2">
    <source>
        <dbReference type="Proteomes" id="UP000462621"/>
    </source>
</evidence>
<gene>
    <name evidence="1" type="ORF">F9817_19900</name>
</gene>
<sequence>MQQKELEALIQSLCEQGNLPNALSLLKQSDDAEIAEAAASLSGQFILAEVDGEQRIYHQTIETNDEGVEQEFVEYIMNEGDDVILFVAWFFDLFFSLKQKDVYQMAGKTYHQPKRR</sequence>
<accession>A0A7X4LNZ1</accession>
<dbReference type="RefSeq" id="WP_161157926.1">
    <property type="nucleotide sequence ID" value="NZ_WEKT01000056.1"/>
</dbReference>
<keyword evidence="2" id="KW-1185">Reference proteome</keyword>
<comment type="caution">
    <text evidence="1">The sequence shown here is derived from an EMBL/GenBank/DDBJ whole genome shotgun (WGS) entry which is preliminary data.</text>
</comment>
<dbReference type="EMBL" id="WEKT01000056">
    <property type="protein sequence ID" value="MZI95444.1"/>
    <property type="molecule type" value="Genomic_DNA"/>
</dbReference>